<protein>
    <recommendedName>
        <fullName evidence="1">RNase H type-1 domain-containing protein</fullName>
    </recommendedName>
</protein>
<gene>
    <name evidence="3" type="primary">LOC130464258</name>
</gene>
<evidence type="ECO:0000313" key="3">
    <source>
        <dbReference type="RefSeq" id="XP_056689708.1"/>
    </source>
</evidence>
<dbReference type="Pfam" id="PF13456">
    <property type="entry name" value="RVT_3"/>
    <property type="match status" value="1"/>
</dbReference>
<reference evidence="3" key="2">
    <citation type="submission" date="2025-08" db="UniProtKB">
        <authorList>
            <consortium name="RefSeq"/>
        </authorList>
    </citation>
    <scope>IDENTIFICATION</scope>
    <source>
        <tissue evidence="3">Leaf</tissue>
    </source>
</reference>
<reference evidence="2" key="1">
    <citation type="journal article" date="2021" name="Nat. Commun.">
        <title>Genomic analyses provide insights into spinach domestication and the genetic basis of agronomic traits.</title>
        <authorList>
            <person name="Cai X."/>
            <person name="Sun X."/>
            <person name="Xu C."/>
            <person name="Sun H."/>
            <person name="Wang X."/>
            <person name="Ge C."/>
            <person name="Zhang Z."/>
            <person name="Wang Q."/>
            <person name="Fei Z."/>
            <person name="Jiao C."/>
            <person name="Wang Q."/>
        </authorList>
    </citation>
    <scope>NUCLEOTIDE SEQUENCE [LARGE SCALE GENOMIC DNA]</scope>
    <source>
        <strain evidence="2">cv. Varoflay</strain>
    </source>
</reference>
<organism evidence="2 3">
    <name type="scientific">Spinacia oleracea</name>
    <name type="common">Spinach</name>
    <dbReference type="NCBI Taxonomy" id="3562"/>
    <lineage>
        <taxon>Eukaryota</taxon>
        <taxon>Viridiplantae</taxon>
        <taxon>Streptophyta</taxon>
        <taxon>Embryophyta</taxon>
        <taxon>Tracheophyta</taxon>
        <taxon>Spermatophyta</taxon>
        <taxon>Magnoliopsida</taxon>
        <taxon>eudicotyledons</taxon>
        <taxon>Gunneridae</taxon>
        <taxon>Pentapetalae</taxon>
        <taxon>Caryophyllales</taxon>
        <taxon>Chenopodiaceae</taxon>
        <taxon>Chenopodioideae</taxon>
        <taxon>Anserineae</taxon>
        <taxon>Spinacia</taxon>
    </lineage>
</organism>
<dbReference type="InterPro" id="IPR002156">
    <property type="entry name" value="RNaseH_domain"/>
</dbReference>
<dbReference type="RefSeq" id="XP_056689708.1">
    <property type="nucleotide sequence ID" value="XM_056833730.1"/>
</dbReference>
<name>A0ABM3R249_SPIOL</name>
<accession>A0ABM3R249</accession>
<keyword evidence="2" id="KW-1185">Reference proteome</keyword>
<dbReference type="Proteomes" id="UP000813463">
    <property type="component" value="Chromosome 6"/>
</dbReference>
<evidence type="ECO:0000259" key="1">
    <source>
        <dbReference type="Pfam" id="PF13456"/>
    </source>
</evidence>
<sequence length="205" mass="22782">MIAKDFMIDKLEVETNALNLKLLLEKVNDQSHHEFGHVLREVTQLLGQNWIISFSHIPKFSNKVAHSLAAHSLVMAVGHKLHYIIPSCAKEDYEIDFEHANLEYVSIVRRNARAQALAIGALNVKNDDTLNKAATCSPASQIVFGSSVSTIQQVVDKFSNKDKKQMDKGKGKEFTPFVVGGSTIANAIECRVMNNVNNIIRAEKP</sequence>
<evidence type="ECO:0000313" key="2">
    <source>
        <dbReference type="Proteomes" id="UP000813463"/>
    </source>
</evidence>
<dbReference type="GeneID" id="130464258"/>
<feature type="domain" description="RNase H type-1" evidence="1">
    <location>
        <begin position="5"/>
        <end position="71"/>
    </location>
</feature>
<proteinExistence type="predicted"/>